<dbReference type="AlphaFoldDB" id="A0A0V1DFG9"/>
<organism evidence="1 2">
    <name type="scientific">Trichinella britovi</name>
    <name type="common">Parasitic roundworm</name>
    <dbReference type="NCBI Taxonomy" id="45882"/>
    <lineage>
        <taxon>Eukaryota</taxon>
        <taxon>Metazoa</taxon>
        <taxon>Ecdysozoa</taxon>
        <taxon>Nematoda</taxon>
        <taxon>Enoplea</taxon>
        <taxon>Dorylaimia</taxon>
        <taxon>Trichinellida</taxon>
        <taxon>Trichinellidae</taxon>
        <taxon>Trichinella</taxon>
    </lineage>
</organism>
<sequence length="219" mass="24606">MTEQHAERRLITPRLVGSCGLVARSRPRFSSAVSFELGGKGGFIAAVRRLPQLDLQLATPPYSNDRTDQNSTGYGPRPRSICADDLNLQIDNLESASNWSRWKRQIQLVLCHYAVLEVAIGKKKVAPAVSNAESLKKHEEALKTFEKEDTLAQLILVSSMNAVNVDLTATSKFALEIWQKLTAVYEQSSGPRVDRLMEEFFKCAKWQDMSPDYRSFSQI</sequence>
<dbReference type="Pfam" id="PF14223">
    <property type="entry name" value="Retrotran_gag_2"/>
    <property type="match status" value="1"/>
</dbReference>
<accession>A0A0V1DFG9</accession>
<evidence type="ECO:0000313" key="2">
    <source>
        <dbReference type="Proteomes" id="UP000054653"/>
    </source>
</evidence>
<name>A0A0V1DFG9_TRIBR</name>
<protein>
    <recommendedName>
        <fullName evidence="3">Retrovirus-related Pol polyprotein from transposon TNT 1-94</fullName>
    </recommendedName>
</protein>
<gene>
    <name evidence="1" type="ORF">T03_12068</name>
</gene>
<proteinExistence type="predicted"/>
<dbReference type="EMBL" id="JYDI01000006">
    <property type="protein sequence ID" value="KRY60318.1"/>
    <property type="molecule type" value="Genomic_DNA"/>
</dbReference>
<comment type="caution">
    <text evidence="1">The sequence shown here is derived from an EMBL/GenBank/DDBJ whole genome shotgun (WGS) entry which is preliminary data.</text>
</comment>
<reference evidence="1 2" key="1">
    <citation type="submission" date="2015-01" db="EMBL/GenBank/DDBJ databases">
        <title>Evolution of Trichinella species and genotypes.</title>
        <authorList>
            <person name="Korhonen P.K."/>
            <person name="Edoardo P."/>
            <person name="Giuseppe L.R."/>
            <person name="Gasser R.B."/>
        </authorList>
    </citation>
    <scope>NUCLEOTIDE SEQUENCE [LARGE SCALE GENOMIC DNA]</scope>
    <source>
        <strain evidence="1">ISS120</strain>
    </source>
</reference>
<evidence type="ECO:0008006" key="3">
    <source>
        <dbReference type="Google" id="ProtNLM"/>
    </source>
</evidence>
<dbReference type="OrthoDB" id="6431929at2759"/>
<dbReference type="Proteomes" id="UP000054653">
    <property type="component" value="Unassembled WGS sequence"/>
</dbReference>
<keyword evidence="2" id="KW-1185">Reference proteome</keyword>
<evidence type="ECO:0000313" key="1">
    <source>
        <dbReference type="EMBL" id="KRY60318.1"/>
    </source>
</evidence>